<dbReference type="AlphaFoldDB" id="A0AAE3R0D7"/>
<dbReference type="InterPro" id="IPR011704">
    <property type="entry name" value="ATPase_dyneun-rel_AAA"/>
</dbReference>
<dbReference type="SUPFAM" id="SSF52540">
    <property type="entry name" value="P-loop containing nucleoside triphosphate hydrolases"/>
    <property type="match status" value="1"/>
</dbReference>
<dbReference type="Proteomes" id="UP001241110">
    <property type="component" value="Unassembled WGS sequence"/>
</dbReference>
<protein>
    <submittedName>
        <fullName evidence="2">AAA family ATPase</fullName>
    </submittedName>
</protein>
<dbReference type="InterPro" id="IPR027417">
    <property type="entry name" value="P-loop_NTPase"/>
</dbReference>
<dbReference type="EMBL" id="JASJOS010000024">
    <property type="protein sequence ID" value="MDJ1485813.1"/>
    <property type="molecule type" value="Genomic_DNA"/>
</dbReference>
<evidence type="ECO:0000313" key="3">
    <source>
        <dbReference type="Proteomes" id="UP001241110"/>
    </source>
</evidence>
<dbReference type="GO" id="GO:0016887">
    <property type="term" value="F:ATP hydrolysis activity"/>
    <property type="evidence" value="ECO:0007669"/>
    <property type="project" value="InterPro"/>
</dbReference>
<gene>
    <name evidence="2" type="ORF">QNI16_35355</name>
</gene>
<sequence length="378" mass="42914">MAKNDNPNSQNFNYITYGSKCNSIELEGFLEHVLKYTFITPPKPNEPPTPVCIWGRHGVGKTQIVRNVADKLGANFVYIAPAQFEEMGDLVGMPKIDENGQQTHFIPPDWVPRTEGPGIFLIDDVNRADDRILRGIMQLLQNYELVSWKMPPKWHIVLTANPDGGDYSVTSMDDAVLTRMLHITLQFEVQSWARWAEAAKIDPRGINFILTYPEMVTGNRTTPRSLVQFFRETEKIEDLSENLPLVKMLADASLDEETAAAFLSFVKLQLNQLISPEEIINAKKFDGIEKQLRGLVEQKTKRLDILSVISTRLINYLIVNNISIDKAQTDNLKLFLLLEFIPNDMRLFMAQELVNSKNASLKKLLAIPEIGKLLLSKM</sequence>
<feature type="domain" description="AAA+ ATPase" evidence="1">
    <location>
        <begin position="47"/>
        <end position="187"/>
    </location>
</feature>
<dbReference type="GO" id="GO:0005524">
    <property type="term" value="F:ATP binding"/>
    <property type="evidence" value="ECO:0007669"/>
    <property type="project" value="InterPro"/>
</dbReference>
<dbReference type="Gene3D" id="3.40.50.300">
    <property type="entry name" value="P-loop containing nucleotide triphosphate hydrolases"/>
    <property type="match status" value="1"/>
</dbReference>
<reference evidence="2" key="1">
    <citation type="submission" date="2023-05" db="EMBL/GenBank/DDBJ databases">
        <authorList>
            <person name="Zhang X."/>
        </authorList>
    </citation>
    <scope>NUCLEOTIDE SEQUENCE</scope>
    <source>
        <strain evidence="2">YF14B1</strain>
    </source>
</reference>
<dbReference type="SMART" id="SM00382">
    <property type="entry name" value="AAA"/>
    <property type="match status" value="1"/>
</dbReference>
<accession>A0AAE3R0D7</accession>
<dbReference type="InterPro" id="IPR003593">
    <property type="entry name" value="AAA+_ATPase"/>
</dbReference>
<dbReference type="RefSeq" id="WP_313988854.1">
    <property type="nucleotide sequence ID" value="NZ_JASJOR010000025.1"/>
</dbReference>
<evidence type="ECO:0000259" key="1">
    <source>
        <dbReference type="SMART" id="SM00382"/>
    </source>
</evidence>
<organism evidence="2 3">
    <name type="scientific">Xanthocytophaga flava</name>
    <dbReference type="NCBI Taxonomy" id="3048013"/>
    <lineage>
        <taxon>Bacteria</taxon>
        <taxon>Pseudomonadati</taxon>
        <taxon>Bacteroidota</taxon>
        <taxon>Cytophagia</taxon>
        <taxon>Cytophagales</taxon>
        <taxon>Rhodocytophagaceae</taxon>
        <taxon>Xanthocytophaga</taxon>
    </lineage>
</organism>
<name>A0AAE3R0D7_9BACT</name>
<proteinExistence type="predicted"/>
<comment type="caution">
    <text evidence="2">The sequence shown here is derived from an EMBL/GenBank/DDBJ whole genome shotgun (WGS) entry which is preliminary data.</text>
</comment>
<evidence type="ECO:0000313" key="2">
    <source>
        <dbReference type="EMBL" id="MDJ1485813.1"/>
    </source>
</evidence>
<dbReference type="Pfam" id="PF07728">
    <property type="entry name" value="AAA_5"/>
    <property type="match status" value="1"/>
</dbReference>